<name>A0ABD3NBD0_9STRA</name>
<evidence type="ECO:0000259" key="4">
    <source>
        <dbReference type="Pfam" id="PF00248"/>
    </source>
</evidence>
<evidence type="ECO:0000313" key="5">
    <source>
        <dbReference type="EMBL" id="KAL3773311.1"/>
    </source>
</evidence>
<dbReference type="CDD" id="cd19071">
    <property type="entry name" value="AKR_AKR1-5-like"/>
    <property type="match status" value="1"/>
</dbReference>
<feature type="domain" description="NADP-dependent oxidoreductase" evidence="4">
    <location>
        <begin position="100"/>
        <end position="369"/>
    </location>
</feature>
<dbReference type="PROSITE" id="PS00062">
    <property type="entry name" value="ALDOKETO_REDUCTASE_2"/>
    <property type="match status" value="1"/>
</dbReference>
<reference evidence="5 6" key="1">
    <citation type="submission" date="2024-10" db="EMBL/GenBank/DDBJ databases">
        <title>Updated reference genomes for cyclostephanoid diatoms.</title>
        <authorList>
            <person name="Roberts W.R."/>
            <person name="Alverson A.J."/>
        </authorList>
    </citation>
    <scope>NUCLEOTIDE SEQUENCE [LARGE SCALE GENOMIC DNA]</scope>
    <source>
        <strain evidence="5 6">AJA276-08</strain>
    </source>
</reference>
<dbReference type="Proteomes" id="UP001530315">
    <property type="component" value="Unassembled WGS sequence"/>
</dbReference>
<dbReference type="PANTHER" id="PTHR43827">
    <property type="entry name" value="2,5-DIKETO-D-GLUCONIC ACID REDUCTASE"/>
    <property type="match status" value="1"/>
</dbReference>
<evidence type="ECO:0000256" key="2">
    <source>
        <dbReference type="ARBA" id="ARBA00022857"/>
    </source>
</evidence>
<dbReference type="PANTHER" id="PTHR43827:SF3">
    <property type="entry name" value="NADP-DEPENDENT OXIDOREDUCTASE DOMAIN-CONTAINING PROTEIN"/>
    <property type="match status" value="1"/>
</dbReference>
<dbReference type="SUPFAM" id="SSF51430">
    <property type="entry name" value="NAD(P)-linked oxidoreductase"/>
    <property type="match status" value="1"/>
</dbReference>
<comment type="similarity">
    <text evidence="1">Belongs to the aldo/keto reductase family.</text>
</comment>
<dbReference type="EMBL" id="JALLAZ020001539">
    <property type="protein sequence ID" value="KAL3773311.1"/>
    <property type="molecule type" value="Genomic_DNA"/>
</dbReference>
<dbReference type="InterPro" id="IPR020471">
    <property type="entry name" value="AKR"/>
</dbReference>
<keyword evidence="2" id="KW-0521">NADP</keyword>
<dbReference type="InterPro" id="IPR036812">
    <property type="entry name" value="NAD(P)_OxRdtase_dom_sf"/>
</dbReference>
<gene>
    <name evidence="5" type="ORF">ACHAW5_000258</name>
</gene>
<dbReference type="PRINTS" id="PR00069">
    <property type="entry name" value="ALDKETRDTASE"/>
</dbReference>
<protein>
    <recommendedName>
        <fullName evidence="4">NADP-dependent oxidoreductase domain-containing protein</fullName>
    </recommendedName>
</protein>
<sequence length="406" mass="44751">MMKTLQLLVASASAATPFARSAGAIAFADPSSKSSLARMTTSSYSSSSSPAARGRALASCPTVPLRDGTAHPIVGFGTYKVGFVPASASSAVDGPLRPASDCVGDALRVGYRFLECAEFYGNEAEVGKAIEASGIARDELFLCSKVWTTTIERGEDAIRAQLDKSEWEWGIAYHAPRSTRSLFSRRCRYHRDENNPRLRRAMTALADLGTNYVDLYLIHWPVPGKHVDAYKTLEKLQREGKIRNIGVSNYAVEDYKELLDGGIESKPAVNQIEINPFLYRKNTIAYFRGEGVVLQSYRSLRDGKAMDHPSLSKIGAAHSKSPAQILGRWCVQHGFVYTPKSVKVERMVENSQVFDFELSEAEMEELDGLTTAEALDAFQTLYRKCVNRDTTKDGTMEGVKMDITVD</sequence>
<dbReference type="Pfam" id="PF00248">
    <property type="entry name" value="Aldo_ket_red"/>
    <property type="match status" value="1"/>
</dbReference>
<dbReference type="InterPro" id="IPR018170">
    <property type="entry name" value="Aldo/ket_reductase_CS"/>
</dbReference>
<dbReference type="InterPro" id="IPR023210">
    <property type="entry name" value="NADP_OxRdtase_dom"/>
</dbReference>
<accession>A0ABD3NBD0</accession>
<keyword evidence="3" id="KW-0560">Oxidoreductase</keyword>
<keyword evidence="6" id="KW-1185">Reference proteome</keyword>
<dbReference type="Gene3D" id="3.20.20.100">
    <property type="entry name" value="NADP-dependent oxidoreductase domain"/>
    <property type="match status" value="1"/>
</dbReference>
<dbReference type="GO" id="GO:0016616">
    <property type="term" value="F:oxidoreductase activity, acting on the CH-OH group of donors, NAD or NADP as acceptor"/>
    <property type="evidence" value="ECO:0007669"/>
    <property type="project" value="UniProtKB-ARBA"/>
</dbReference>
<organism evidence="5 6">
    <name type="scientific">Stephanodiscus triporus</name>
    <dbReference type="NCBI Taxonomy" id="2934178"/>
    <lineage>
        <taxon>Eukaryota</taxon>
        <taxon>Sar</taxon>
        <taxon>Stramenopiles</taxon>
        <taxon>Ochrophyta</taxon>
        <taxon>Bacillariophyta</taxon>
        <taxon>Coscinodiscophyceae</taxon>
        <taxon>Thalassiosirophycidae</taxon>
        <taxon>Stephanodiscales</taxon>
        <taxon>Stephanodiscaceae</taxon>
        <taxon>Stephanodiscus</taxon>
    </lineage>
</organism>
<proteinExistence type="inferred from homology"/>
<evidence type="ECO:0000256" key="3">
    <source>
        <dbReference type="ARBA" id="ARBA00023002"/>
    </source>
</evidence>
<evidence type="ECO:0000313" key="6">
    <source>
        <dbReference type="Proteomes" id="UP001530315"/>
    </source>
</evidence>
<evidence type="ECO:0000256" key="1">
    <source>
        <dbReference type="ARBA" id="ARBA00007905"/>
    </source>
</evidence>
<dbReference type="AlphaFoldDB" id="A0ABD3NBD0"/>
<comment type="caution">
    <text evidence="5">The sequence shown here is derived from an EMBL/GenBank/DDBJ whole genome shotgun (WGS) entry which is preliminary data.</text>
</comment>